<accession>A0A5B8MZD7</accession>
<sequence length="436" mass="46784">MGSITCRSSSNVASPSLRHASQARDQPASSSAKNPRSGPVRAKGVLDTGDVRKGLDLDFVPRLSFGEDCLCIAGALTSACLAFVLQGARRPALSLLCGCVVGVTWRFLIIEKAHSRLLCPPEELAEKNSSFSEVKGVLVHYKKVGSGAKEKPVIHCSHGFGASLYSWSAVQDKLSEGLQTLVVAHDTPGFGLTHRPRDLCDFTLRKNADISLGLVDLVREEGGADESLSSIWMGHSMGCVSAGYSAVACPDQTSSLVFVAPAIPAASVKGASAPPSSGAVRLPKRGGIVSKLALLLLKPFALIVLRALVRSKAFWEKSLAIAFYNKAKVDDDTVDGYRKAKLVQRWDIGILMFAFAQLSEFGKTNQYLLHHLVAMGKEGKKIIIIHGENDNIVPVSNSRKLASLIPNSELHVIPKCGHNPQEEVPDTFVDILTKQL</sequence>
<name>A0A5B8MZD7_9CHLO</name>
<dbReference type="OrthoDB" id="19657at2759"/>
<dbReference type="Pfam" id="PF12697">
    <property type="entry name" value="Abhydrolase_6"/>
    <property type="match status" value="1"/>
</dbReference>
<evidence type="ECO:0000313" key="3">
    <source>
        <dbReference type="EMBL" id="QDZ25426.1"/>
    </source>
</evidence>
<dbReference type="PANTHER" id="PTHR43689">
    <property type="entry name" value="HYDROLASE"/>
    <property type="match status" value="1"/>
</dbReference>
<evidence type="ECO:0000259" key="2">
    <source>
        <dbReference type="Pfam" id="PF12697"/>
    </source>
</evidence>
<dbReference type="GO" id="GO:0016787">
    <property type="term" value="F:hydrolase activity"/>
    <property type="evidence" value="ECO:0007669"/>
    <property type="project" value="UniProtKB-KW"/>
</dbReference>
<dbReference type="SUPFAM" id="SSF53474">
    <property type="entry name" value="alpha/beta-Hydrolases"/>
    <property type="match status" value="1"/>
</dbReference>
<feature type="compositionally biased region" description="Polar residues" evidence="1">
    <location>
        <begin position="23"/>
        <end position="34"/>
    </location>
</feature>
<feature type="domain" description="AB hydrolase-1" evidence="2">
    <location>
        <begin position="158"/>
        <end position="430"/>
    </location>
</feature>
<dbReference type="PANTHER" id="PTHR43689:SF1">
    <property type="entry name" value="ALPHA_BETA-HYDROLASES SUPERFAMILY PROTEIN"/>
    <property type="match status" value="1"/>
</dbReference>
<keyword evidence="4" id="KW-1185">Reference proteome</keyword>
<reference evidence="3 4" key="1">
    <citation type="submission" date="2018-07" db="EMBL/GenBank/DDBJ databases">
        <title>The complete nuclear genome of the prasinophyte Chloropicon primus (CCMP1205).</title>
        <authorList>
            <person name="Pombert J.-F."/>
            <person name="Otis C."/>
            <person name="Turmel M."/>
            <person name="Lemieux C."/>
        </authorList>
    </citation>
    <scope>NUCLEOTIDE SEQUENCE [LARGE SCALE GENOMIC DNA]</scope>
    <source>
        <strain evidence="3 4">CCMP1205</strain>
    </source>
</reference>
<dbReference type="InterPro" id="IPR029058">
    <property type="entry name" value="AB_hydrolase_fold"/>
</dbReference>
<gene>
    <name evidence="3" type="ORF">A3770_17p79440</name>
</gene>
<keyword evidence="3" id="KW-0378">Hydrolase</keyword>
<dbReference type="InterPro" id="IPR000073">
    <property type="entry name" value="AB_hydrolase_1"/>
</dbReference>
<dbReference type="Gene3D" id="3.40.50.1820">
    <property type="entry name" value="alpha/beta hydrolase"/>
    <property type="match status" value="1"/>
</dbReference>
<organism evidence="3 4">
    <name type="scientific">Chloropicon primus</name>
    <dbReference type="NCBI Taxonomy" id="1764295"/>
    <lineage>
        <taxon>Eukaryota</taxon>
        <taxon>Viridiplantae</taxon>
        <taxon>Chlorophyta</taxon>
        <taxon>Chloropicophyceae</taxon>
        <taxon>Chloropicales</taxon>
        <taxon>Chloropicaceae</taxon>
        <taxon>Chloropicon</taxon>
    </lineage>
</organism>
<proteinExistence type="predicted"/>
<dbReference type="STRING" id="1764295.A0A5B8MZD7"/>
<feature type="compositionally biased region" description="Polar residues" evidence="1">
    <location>
        <begin position="1"/>
        <end position="14"/>
    </location>
</feature>
<dbReference type="AlphaFoldDB" id="A0A5B8MZD7"/>
<dbReference type="Proteomes" id="UP000316726">
    <property type="component" value="Chromosome 17"/>
</dbReference>
<dbReference type="EMBL" id="CP031050">
    <property type="protein sequence ID" value="QDZ25426.1"/>
    <property type="molecule type" value="Genomic_DNA"/>
</dbReference>
<feature type="region of interest" description="Disordered" evidence="1">
    <location>
        <begin position="1"/>
        <end position="44"/>
    </location>
</feature>
<evidence type="ECO:0000256" key="1">
    <source>
        <dbReference type="SAM" id="MobiDB-lite"/>
    </source>
</evidence>
<protein>
    <submittedName>
        <fullName evidence="3">Alpha/beta-hydrolase</fullName>
    </submittedName>
</protein>
<evidence type="ECO:0000313" key="4">
    <source>
        <dbReference type="Proteomes" id="UP000316726"/>
    </source>
</evidence>